<gene>
    <name evidence="3" type="ORF">ACFO3Q_16460</name>
</gene>
<evidence type="ECO:0000256" key="1">
    <source>
        <dbReference type="SAM" id="MobiDB-lite"/>
    </source>
</evidence>
<keyword evidence="2" id="KW-1133">Transmembrane helix</keyword>
<evidence type="ECO:0000256" key="2">
    <source>
        <dbReference type="SAM" id="Phobius"/>
    </source>
</evidence>
<keyword evidence="4" id="KW-1185">Reference proteome</keyword>
<proteinExistence type="predicted"/>
<dbReference type="RefSeq" id="WP_377005933.1">
    <property type="nucleotide sequence ID" value="NZ_JBHSGG010000050.1"/>
</dbReference>
<reference evidence="4" key="1">
    <citation type="journal article" date="2019" name="Int. J. Syst. Evol. Microbiol.">
        <title>The Global Catalogue of Microorganisms (GCM) 10K type strain sequencing project: providing services to taxonomists for standard genome sequencing and annotation.</title>
        <authorList>
            <consortium name="The Broad Institute Genomics Platform"/>
            <consortium name="The Broad Institute Genome Sequencing Center for Infectious Disease"/>
            <person name="Wu L."/>
            <person name="Ma J."/>
        </authorList>
    </citation>
    <scope>NUCLEOTIDE SEQUENCE [LARGE SCALE GENOMIC DNA]</scope>
    <source>
        <strain evidence="4">CGMCC 1.13574</strain>
    </source>
</reference>
<accession>A0ABV9NN18</accession>
<feature type="region of interest" description="Disordered" evidence="1">
    <location>
        <begin position="120"/>
        <end position="150"/>
    </location>
</feature>
<feature type="compositionally biased region" description="Low complexity" evidence="1">
    <location>
        <begin position="120"/>
        <end position="140"/>
    </location>
</feature>
<evidence type="ECO:0000313" key="3">
    <source>
        <dbReference type="EMBL" id="MFC4729762.1"/>
    </source>
</evidence>
<dbReference type="EMBL" id="JBHSGG010000050">
    <property type="protein sequence ID" value="MFC4729762.1"/>
    <property type="molecule type" value="Genomic_DNA"/>
</dbReference>
<keyword evidence="2" id="KW-0812">Transmembrane</keyword>
<evidence type="ECO:0000313" key="4">
    <source>
        <dbReference type="Proteomes" id="UP001595892"/>
    </source>
</evidence>
<sequence>MSEREQRANAGLRAVQDAYQSGRIDHAEFRRRRRAILQALAEADEVTARSALPGSAPAPVDGGAGVVRAGGHDAELLTMLGSSRWGSLARWGVLSLLAAIVVALLARYGVADATAADATTATGGTMTEATESARSAARRSCTTGGLPPCA</sequence>
<comment type="caution">
    <text evidence="3">The sequence shown here is derived from an EMBL/GenBank/DDBJ whole genome shotgun (WGS) entry which is preliminary data.</text>
</comment>
<name>A0ABV9NN18_9GAMM</name>
<feature type="transmembrane region" description="Helical" evidence="2">
    <location>
        <begin position="88"/>
        <end position="110"/>
    </location>
</feature>
<evidence type="ECO:0008006" key="5">
    <source>
        <dbReference type="Google" id="ProtNLM"/>
    </source>
</evidence>
<organism evidence="3 4">
    <name type="scientific">Coralloluteibacterium thermophilum</name>
    <dbReference type="NCBI Taxonomy" id="2707049"/>
    <lineage>
        <taxon>Bacteria</taxon>
        <taxon>Pseudomonadati</taxon>
        <taxon>Pseudomonadota</taxon>
        <taxon>Gammaproteobacteria</taxon>
        <taxon>Lysobacterales</taxon>
        <taxon>Lysobacteraceae</taxon>
        <taxon>Coralloluteibacterium</taxon>
    </lineage>
</organism>
<protein>
    <recommendedName>
        <fullName evidence="5">DUF1707 domain-containing protein</fullName>
    </recommendedName>
</protein>
<keyword evidence="2" id="KW-0472">Membrane</keyword>
<dbReference type="Proteomes" id="UP001595892">
    <property type="component" value="Unassembled WGS sequence"/>
</dbReference>